<keyword evidence="3" id="KW-0597">Phosphoprotein</keyword>
<gene>
    <name evidence="11" type="ORF">CBW46_015570</name>
</gene>
<dbReference type="PANTHER" id="PTHR24421">
    <property type="entry name" value="NITRATE/NITRITE SENSOR PROTEIN NARX-RELATED"/>
    <property type="match status" value="1"/>
</dbReference>
<dbReference type="Gene3D" id="3.30.565.10">
    <property type="entry name" value="Histidine kinase-like ATPase, C-terminal domain"/>
    <property type="match status" value="1"/>
</dbReference>
<dbReference type="CDD" id="cd16917">
    <property type="entry name" value="HATPase_UhpB-NarQ-NarX-like"/>
    <property type="match status" value="1"/>
</dbReference>
<proteinExistence type="predicted"/>
<reference evidence="11" key="1">
    <citation type="submission" date="2018-06" db="EMBL/GenBank/DDBJ databases">
        <title>Paenibacillus xerothermodurans sp. nov. an extremely dry heat resistant spore forming bacterium isolated from the soil of Cape Canaveral, Florida.</title>
        <authorList>
            <person name="Seuylemezian A."/>
            <person name="Kaur N."/>
            <person name="Patil P."/>
            <person name="Patil P."/>
            <person name="Mayilraj S."/>
            <person name="Vaishampayan P."/>
        </authorList>
    </citation>
    <scope>NUCLEOTIDE SEQUENCE [LARGE SCALE GENOMIC DNA]</scope>
    <source>
        <strain evidence="11">ATCC 27380</strain>
    </source>
</reference>
<dbReference type="AlphaFoldDB" id="A0A2W1NKK3"/>
<dbReference type="GO" id="GO:0000155">
    <property type="term" value="F:phosphorelay sensor kinase activity"/>
    <property type="evidence" value="ECO:0007669"/>
    <property type="project" value="InterPro"/>
</dbReference>
<keyword evidence="12" id="KW-1185">Reference proteome</keyword>
<dbReference type="Pfam" id="PF07730">
    <property type="entry name" value="HisKA_3"/>
    <property type="match status" value="1"/>
</dbReference>
<dbReference type="GO" id="GO:0005524">
    <property type="term" value="F:ATP binding"/>
    <property type="evidence" value="ECO:0007669"/>
    <property type="project" value="UniProtKB-KW"/>
</dbReference>
<feature type="domain" description="Histidine kinase/HSP90-like ATPase" evidence="10">
    <location>
        <begin position="172"/>
        <end position="268"/>
    </location>
</feature>
<organism evidence="11 12">
    <name type="scientific">Paenibacillus xerothermodurans</name>
    <dbReference type="NCBI Taxonomy" id="1977292"/>
    <lineage>
        <taxon>Bacteria</taxon>
        <taxon>Bacillati</taxon>
        <taxon>Bacillota</taxon>
        <taxon>Bacilli</taxon>
        <taxon>Bacillales</taxon>
        <taxon>Paenibacillaceae</taxon>
        <taxon>Paenibacillus</taxon>
    </lineage>
</organism>
<dbReference type="GO" id="GO:0016020">
    <property type="term" value="C:membrane"/>
    <property type="evidence" value="ECO:0007669"/>
    <property type="project" value="InterPro"/>
</dbReference>
<sequence length="269" mass="30636">MSLGKLKLLTILLPPLLIGGFEFIRHDFLLEHLSMEAGNVYITLLTLLLSYIFAAWMFRRIERINRSLAAEQSRRAVYEERERLAQELHDNIAQILFFLNVQLKKGQLQEARAAVSEIDEQLRQAIFNLRTAPEDGATFAARLHAWLEQWSRITGIAVEQSIEMPQDGVPPSTEVRLFAIIREAFTNIRKHSQADHATIEFSGAGEGKVWRLVIRDNGAGIAETAWGRENRYGVALMRKHAEELRAELTIRTHDQGGTEVLVSNIEARR</sequence>
<dbReference type="Gene3D" id="1.20.5.1930">
    <property type="match status" value="1"/>
</dbReference>
<keyword evidence="9" id="KW-0472">Membrane</keyword>
<evidence type="ECO:0000256" key="3">
    <source>
        <dbReference type="ARBA" id="ARBA00022553"/>
    </source>
</evidence>
<evidence type="ECO:0000256" key="4">
    <source>
        <dbReference type="ARBA" id="ARBA00022679"/>
    </source>
</evidence>
<evidence type="ECO:0000256" key="5">
    <source>
        <dbReference type="ARBA" id="ARBA00022741"/>
    </source>
</evidence>
<feature type="transmembrane region" description="Helical" evidence="9">
    <location>
        <begin position="39"/>
        <end position="58"/>
    </location>
</feature>
<evidence type="ECO:0000256" key="1">
    <source>
        <dbReference type="ARBA" id="ARBA00000085"/>
    </source>
</evidence>
<dbReference type="OrthoDB" id="773385at2"/>
<keyword evidence="9" id="KW-1133">Transmembrane helix</keyword>
<keyword evidence="8" id="KW-0902">Two-component regulatory system</keyword>
<evidence type="ECO:0000256" key="8">
    <source>
        <dbReference type="ARBA" id="ARBA00023012"/>
    </source>
</evidence>
<keyword evidence="9" id="KW-0812">Transmembrane</keyword>
<keyword evidence="4" id="KW-0808">Transferase</keyword>
<dbReference type="SMART" id="SM00387">
    <property type="entry name" value="HATPase_c"/>
    <property type="match status" value="1"/>
</dbReference>
<dbReference type="InterPro" id="IPR011712">
    <property type="entry name" value="Sig_transdc_His_kin_sub3_dim/P"/>
</dbReference>
<dbReference type="SUPFAM" id="SSF55874">
    <property type="entry name" value="ATPase domain of HSP90 chaperone/DNA topoisomerase II/histidine kinase"/>
    <property type="match status" value="1"/>
</dbReference>
<evidence type="ECO:0000256" key="6">
    <source>
        <dbReference type="ARBA" id="ARBA00022777"/>
    </source>
</evidence>
<evidence type="ECO:0000313" key="12">
    <source>
        <dbReference type="Proteomes" id="UP000214746"/>
    </source>
</evidence>
<dbReference type="InterPro" id="IPR050482">
    <property type="entry name" value="Sensor_HK_TwoCompSys"/>
</dbReference>
<keyword evidence="7" id="KW-0067">ATP-binding</keyword>
<comment type="caution">
    <text evidence="11">The sequence shown here is derived from an EMBL/GenBank/DDBJ whole genome shotgun (WGS) entry which is preliminary data.</text>
</comment>
<protein>
    <recommendedName>
        <fullName evidence="2">histidine kinase</fullName>
        <ecNumber evidence="2">2.7.13.3</ecNumber>
    </recommendedName>
</protein>
<evidence type="ECO:0000259" key="10">
    <source>
        <dbReference type="SMART" id="SM00387"/>
    </source>
</evidence>
<evidence type="ECO:0000313" key="11">
    <source>
        <dbReference type="EMBL" id="PZE19925.1"/>
    </source>
</evidence>
<dbReference type="InterPro" id="IPR036890">
    <property type="entry name" value="HATPase_C_sf"/>
</dbReference>
<dbReference type="EC" id="2.7.13.3" evidence="2"/>
<dbReference type="RefSeq" id="WP_089200923.1">
    <property type="nucleotide sequence ID" value="NZ_NHRJ02000011.1"/>
</dbReference>
<dbReference type="PANTHER" id="PTHR24421:SF10">
    <property type="entry name" value="NITRATE_NITRITE SENSOR PROTEIN NARQ"/>
    <property type="match status" value="1"/>
</dbReference>
<evidence type="ECO:0000256" key="7">
    <source>
        <dbReference type="ARBA" id="ARBA00022840"/>
    </source>
</evidence>
<accession>A0A2W1NKK3</accession>
<dbReference type="Pfam" id="PF02518">
    <property type="entry name" value="HATPase_c"/>
    <property type="match status" value="1"/>
</dbReference>
<name>A0A2W1NKK3_PAEXE</name>
<evidence type="ECO:0000256" key="2">
    <source>
        <dbReference type="ARBA" id="ARBA00012438"/>
    </source>
</evidence>
<keyword evidence="5" id="KW-0547">Nucleotide-binding</keyword>
<evidence type="ECO:0000256" key="9">
    <source>
        <dbReference type="SAM" id="Phobius"/>
    </source>
</evidence>
<keyword evidence="6 11" id="KW-0418">Kinase</keyword>
<dbReference type="InterPro" id="IPR003594">
    <property type="entry name" value="HATPase_dom"/>
</dbReference>
<dbReference type="GO" id="GO:0046983">
    <property type="term" value="F:protein dimerization activity"/>
    <property type="evidence" value="ECO:0007669"/>
    <property type="project" value="InterPro"/>
</dbReference>
<comment type="catalytic activity">
    <reaction evidence="1">
        <text>ATP + protein L-histidine = ADP + protein N-phospho-L-histidine.</text>
        <dbReference type="EC" id="2.7.13.3"/>
    </reaction>
</comment>
<dbReference type="Proteomes" id="UP000214746">
    <property type="component" value="Unassembled WGS sequence"/>
</dbReference>
<dbReference type="EMBL" id="NHRJ02000011">
    <property type="protein sequence ID" value="PZE19925.1"/>
    <property type="molecule type" value="Genomic_DNA"/>
</dbReference>